<organism evidence="1 2">
    <name type="scientific">Desulfosarcina ovata subsp. sediminis</name>
    <dbReference type="NCBI Taxonomy" id="885957"/>
    <lineage>
        <taxon>Bacteria</taxon>
        <taxon>Pseudomonadati</taxon>
        <taxon>Thermodesulfobacteriota</taxon>
        <taxon>Desulfobacteria</taxon>
        <taxon>Desulfobacterales</taxon>
        <taxon>Desulfosarcinaceae</taxon>
        <taxon>Desulfosarcina</taxon>
    </lineage>
</organism>
<evidence type="ECO:0000313" key="2">
    <source>
        <dbReference type="Proteomes" id="UP000425960"/>
    </source>
</evidence>
<protein>
    <submittedName>
        <fullName evidence="1">Uncharacterized protein</fullName>
    </submittedName>
</protein>
<name>A0A5K7ZRK2_9BACT</name>
<dbReference type="KEGG" id="dov:DSCO28_24790"/>
<evidence type="ECO:0000313" key="1">
    <source>
        <dbReference type="EMBL" id="BBO81913.1"/>
    </source>
</evidence>
<accession>A0A5K7ZRK2</accession>
<dbReference type="EMBL" id="AP021876">
    <property type="protein sequence ID" value="BBO81913.1"/>
    <property type="molecule type" value="Genomic_DNA"/>
</dbReference>
<dbReference type="Proteomes" id="UP000425960">
    <property type="component" value="Chromosome"/>
</dbReference>
<proteinExistence type="predicted"/>
<dbReference type="AlphaFoldDB" id="A0A5K7ZRK2"/>
<gene>
    <name evidence="1" type="ORF">DSCO28_24790</name>
</gene>
<reference evidence="1 2" key="1">
    <citation type="submission" date="2019-11" db="EMBL/GenBank/DDBJ databases">
        <title>Comparative genomics of hydrocarbon-degrading Desulfosarcina strains.</title>
        <authorList>
            <person name="Watanabe M."/>
            <person name="Kojima H."/>
            <person name="Fukui M."/>
        </authorList>
    </citation>
    <scope>NUCLEOTIDE SEQUENCE [LARGE SCALE GENOMIC DNA]</scope>
    <source>
        <strain evidence="1 2">28bB2T</strain>
    </source>
</reference>
<sequence length="68" mass="8059">MIDVAQGATDSPIRIDSPDPNSIHLEWDVDKRNKFDAYLYLQVNSYRGKGRKNVYYWRKNQWGNTFCC</sequence>